<feature type="transmembrane region" description="Helical" evidence="4">
    <location>
        <begin position="503"/>
        <end position="523"/>
    </location>
</feature>
<dbReference type="Gene3D" id="1.10.10.10">
    <property type="entry name" value="Winged helix-like DNA-binding domain superfamily/Winged helix DNA-binding domain"/>
    <property type="match status" value="1"/>
</dbReference>
<feature type="transmembrane region" description="Helical" evidence="4">
    <location>
        <begin position="313"/>
        <end position="330"/>
    </location>
</feature>
<feature type="transmembrane region" description="Helical" evidence="4">
    <location>
        <begin position="229"/>
        <end position="248"/>
    </location>
</feature>
<feature type="domain" description="HTH luxR-type" evidence="6">
    <location>
        <begin position="560"/>
        <end position="626"/>
    </location>
</feature>
<feature type="signal peptide" evidence="5">
    <location>
        <begin position="1"/>
        <end position="21"/>
    </location>
</feature>
<comment type="caution">
    <text evidence="7">The sequence shown here is derived from an EMBL/GenBank/DDBJ whole genome shotgun (WGS) entry which is preliminary data.</text>
</comment>
<dbReference type="PANTHER" id="PTHR44688">
    <property type="entry name" value="DNA-BINDING TRANSCRIPTIONAL ACTIVATOR DEVR_DOSR"/>
    <property type="match status" value="1"/>
</dbReference>
<keyword evidence="4" id="KW-0472">Membrane</keyword>
<dbReference type="PRINTS" id="PR00038">
    <property type="entry name" value="HTHLUXR"/>
</dbReference>
<dbReference type="SMART" id="SM00421">
    <property type="entry name" value="HTH_LUXR"/>
    <property type="match status" value="1"/>
</dbReference>
<dbReference type="CDD" id="cd06170">
    <property type="entry name" value="LuxR_C_like"/>
    <property type="match status" value="1"/>
</dbReference>
<dbReference type="Proteomes" id="UP000253817">
    <property type="component" value="Unassembled WGS sequence"/>
</dbReference>
<proteinExistence type="predicted"/>
<sequence>MVWFILSPSSCGCFSSTSTLAPLSLAWIAVMAPEPPKPHTTISASCSHAMTSSALRTSFAAPPCAVPPAEHPTIPAAVAAAAIPAPTMKFLRLSSLMSSSSCSMSPCLRASLRLFQRDTSLHITRYSAKISQHNTLRMHLLLIRCGCSKGRAMGNNQSNQFGAVLSFLLAAGSYWALGILVSTDASSFHLVSAETVDPMYLWMLLRCAAFGMAIAWCDRLASRVRRPWFSVAAGLTFIASWFAIAPLVPTGLPYSLLPYAGYAIGYVGLLLSLVPFLAGIQSWSMRVILLSASMAVGFLELLVIRHFPESVQVLAPVLIVALSATASAALNRAAPRANAPGARDGELRTLLMNIPVSMLVGFVALSVPLSFFRSYSNAFQTPVEWSLVTALALSFTIVIWALNKFWISLHVNKTLYVFCFASLLFVGMLTLSFLGIGSIAGSLIYAGAYLLRAYIYAAMGVYAREGNLGDGIRLFSIASIAIMVGHFIGLLGSNIAAHFSTSSFEYLFIVIIYAVFLAGYYFAFRIERSMRIAVEEPSGEQHAEEHVPDTLVTAIEELCDAAAQRYGLSERETDIVTLLMRGKSVNTIAEALVLSPNTVKSHMNRIYKKMRVHSREELMAAVEKCTLRKG</sequence>
<keyword evidence="2" id="KW-0238">DNA-binding</keyword>
<organism evidence="7 8">
    <name type="scientific">Eggerthella sinensis</name>
    <dbReference type="NCBI Taxonomy" id="242230"/>
    <lineage>
        <taxon>Bacteria</taxon>
        <taxon>Bacillati</taxon>
        <taxon>Actinomycetota</taxon>
        <taxon>Coriobacteriia</taxon>
        <taxon>Eggerthellales</taxon>
        <taxon>Eggerthellaceae</taxon>
        <taxon>Eggerthella</taxon>
    </lineage>
</organism>
<evidence type="ECO:0000313" key="8">
    <source>
        <dbReference type="Proteomes" id="UP000253817"/>
    </source>
</evidence>
<feature type="transmembrane region" description="Helical" evidence="4">
    <location>
        <begin position="415"/>
        <end position="436"/>
    </location>
</feature>
<feature type="chain" id="PRO_5046170401" description="HTH luxR-type domain-containing protein" evidence="5">
    <location>
        <begin position="22"/>
        <end position="630"/>
    </location>
</feature>
<dbReference type="InterPro" id="IPR000792">
    <property type="entry name" value="Tscrpt_reg_LuxR_C"/>
</dbReference>
<dbReference type="PANTHER" id="PTHR44688:SF16">
    <property type="entry name" value="DNA-BINDING TRANSCRIPTIONAL ACTIVATOR DEVR_DOSR"/>
    <property type="match status" value="1"/>
</dbReference>
<evidence type="ECO:0000256" key="5">
    <source>
        <dbReference type="SAM" id="SignalP"/>
    </source>
</evidence>
<feature type="transmembrane region" description="Helical" evidence="4">
    <location>
        <begin position="442"/>
        <end position="462"/>
    </location>
</feature>
<feature type="transmembrane region" description="Helical" evidence="4">
    <location>
        <begin position="200"/>
        <end position="217"/>
    </location>
</feature>
<dbReference type="PROSITE" id="PS50043">
    <property type="entry name" value="HTH_LUXR_2"/>
    <property type="match status" value="1"/>
</dbReference>
<feature type="transmembrane region" description="Helical" evidence="4">
    <location>
        <begin position="287"/>
        <end position="307"/>
    </location>
</feature>
<evidence type="ECO:0000256" key="2">
    <source>
        <dbReference type="ARBA" id="ARBA00023125"/>
    </source>
</evidence>
<feature type="transmembrane region" description="Helical" evidence="4">
    <location>
        <begin position="383"/>
        <end position="403"/>
    </location>
</feature>
<feature type="transmembrane region" description="Helical" evidence="4">
    <location>
        <begin position="260"/>
        <end position="280"/>
    </location>
</feature>
<dbReference type="InterPro" id="IPR016032">
    <property type="entry name" value="Sig_transdc_resp-reg_C-effctor"/>
</dbReference>
<dbReference type="EMBL" id="PPTT01000003">
    <property type="protein sequence ID" value="RDB71035.1"/>
    <property type="molecule type" value="Genomic_DNA"/>
</dbReference>
<evidence type="ECO:0000256" key="3">
    <source>
        <dbReference type="ARBA" id="ARBA00023163"/>
    </source>
</evidence>
<keyword evidence="4" id="KW-0812">Transmembrane</keyword>
<dbReference type="Pfam" id="PF00196">
    <property type="entry name" value="GerE"/>
    <property type="match status" value="1"/>
</dbReference>
<evidence type="ECO:0000256" key="1">
    <source>
        <dbReference type="ARBA" id="ARBA00023015"/>
    </source>
</evidence>
<dbReference type="InterPro" id="IPR036388">
    <property type="entry name" value="WH-like_DNA-bd_sf"/>
</dbReference>
<keyword evidence="8" id="KW-1185">Reference proteome</keyword>
<keyword evidence="3" id="KW-0804">Transcription</keyword>
<keyword evidence="5" id="KW-0732">Signal</keyword>
<accession>A0ABX9HM74</accession>
<evidence type="ECO:0000259" key="6">
    <source>
        <dbReference type="PROSITE" id="PS50043"/>
    </source>
</evidence>
<gene>
    <name evidence="7" type="ORF">C1876_02005</name>
</gene>
<feature type="transmembrane region" description="Helical" evidence="4">
    <location>
        <begin position="161"/>
        <end position="180"/>
    </location>
</feature>
<feature type="transmembrane region" description="Helical" evidence="4">
    <location>
        <begin position="350"/>
        <end position="371"/>
    </location>
</feature>
<dbReference type="PROSITE" id="PS00622">
    <property type="entry name" value="HTH_LUXR_1"/>
    <property type="match status" value="1"/>
</dbReference>
<dbReference type="SUPFAM" id="SSF46894">
    <property type="entry name" value="C-terminal effector domain of the bipartite response regulators"/>
    <property type="match status" value="1"/>
</dbReference>
<reference evidence="7 8" key="1">
    <citation type="journal article" date="2018" name="Elife">
        <title>Discovery and characterization of a prevalent human gut bacterial enzyme sufficient for the inactivation of a family of plant toxins.</title>
        <authorList>
            <person name="Koppel N."/>
            <person name="Bisanz J.E."/>
            <person name="Pandelia M.E."/>
            <person name="Turnbaugh P.J."/>
            <person name="Balskus E.P."/>
        </authorList>
    </citation>
    <scope>NUCLEOTIDE SEQUENCE [LARGE SCALE GENOMIC DNA]</scope>
    <source>
        <strain evidence="7 8">DSM 16107</strain>
    </source>
</reference>
<evidence type="ECO:0000313" key="7">
    <source>
        <dbReference type="EMBL" id="RDB71035.1"/>
    </source>
</evidence>
<evidence type="ECO:0000256" key="4">
    <source>
        <dbReference type="SAM" id="Phobius"/>
    </source>
</evidence>
<keyword evidence="4" id="KW-1133">Transmembrane helix</keyword>
<feature type="transmembrane region" description="Helical" evidence="4">
    <location>
        <begin position="474"/>
        <end position="497"/>
    </location>
</feature>
<protein>
    <recommendedName>
        <fullName evidence="6">HTH luxR-type domain-containing protein</fullName>
    </recommendedName>
</protein>
<name>A0ABX9HM74_9ACTN</name>
<keyword evidence="1" id="KW-0805">Transcription regulation</keyword>